<keyword evidence="2" id="KW-0342">GTP-binding</keyword>
<dbReference type="InterPro" id="IPR008280">
    <property type="entry name" value="Tub_FtsZ_C"/>
</dbReference>
<dbReference type="Proteomes" id="UP000184020">
    <property type="component" value="Unassembled WGS sequence"/>
</dbReference>
<protein>
    <submittedName>
        <fullName evidence="3">FtsZ family, C-terminal domain</fullName>
    </submittedName>
</protein>
<keyword evidence="4" id="KW-1185">Reference proteome</keyword>
<dbReference type="InterPro" id="IPR037103">
    <property type="entry name" value="Tubulin/FtsZ-like_C"/>
</dbReference>
<dbReference type="SUPFAM" id="SSF55307">
    <property type="entry name" value="Tubulin C-terminal domain-like"/>
    <property type="match status" value="1"/>
</dbReference>
<name>A0A1M5M755_9FLAO</name>
<accession>A0A1M5M755</accession>
<evidence type="ECO:0000313" key="3">
    <source>
        <dbReference type="EMBL" id="SHG72779.1"/>
    </source>
</evidence>
<proteinExistence type="predicted"/>
<gene>
    <name evidence="3" type="ORF">SAMN05444372_10964</name>
</gene>
<evidence type="ECO:0000256" key="2">
    <source>
        <dbReference type="ARBA" id="ARBA00023134"/>
    </source>
</evidence>
<organism evidence="3 4">
    <name type="scientific">Flavobacterium micromati</name>
    <dbReference type="NCBI Taxonomy" id="229205"/>
    <lineage>
        <taxon>Bacteria</taxon>
        <taxon>Pseudomonadati</taxon>
        <taxon>Bacteroidota</taxon>
        <taxon>Flavobacteriia</taxon>
        <taxon>Flavobacteriales</taxon>
        <taxon>Flavobacteriaceae</taxon>
        <taxon>Flavobacterium</taxon>
    </lineage>
</organism>
<dbReference type="Gene3D" id="3.30.1330.20">
    <property type="entry name" value="Tubulin/FtsZ, C-terminal domain"/>
    <property type="match status" value="1"/>
</dbReference>
<evidence type="ECO:0000256" key="1">
    <source>
        <dbReference type="ARBA" id="ARBA00022741"/>
    </source>
</evidence>
<dbReference type="OrthoDB" id="9905352at2"/>
<keyword evidence="1" id="KW-0547">Nucleotide-binding</keyword>
<sequence length="154" mass="17255">MKTYFQKNENQFIASMILNSTTDINNKENLKKINSYFINKFMKYEKLLAKNQTELELLKSQPKYFGFAIASGNNRAEKVIELALSTLTHNDKLMVDNVSILLLISSINGGIDLDEIGLINDSIQEKADFKASITMDVSEDENLGEAIAVAILIS</sequence>
<dbReference type="RefSeq" id="WP_073019977.1">
    <property type="nucleotide sequence ID" value="NZ_FQWF01000009.1"/>
</dbReference>
<reference evidence="4" key="1">
    <citation type="submission" date="2016-11" db="EMBL/GenBank/DDBJ databases">
        <authorList>
            <person name="Varghese N."/>
            <person name="Submissions S."/>
        </authorList>
    </citation>
    <scope>NUCLEOTIDE SEQUENCE [LARGE SCALE GENOMIC DNA]</scope>
    <source>
        <strain evidence="4">DSM 17659</strain>
    </source>
</reference>
<dbReference type="AlphaFoldDB" id="A0A1M5M755"/>
<dbReference type="EMBL" id="FQWF01000009">
    <property type="protein sequence ID" value="SHG72779.1"/>
    <property type="molecule type" value="Genomic_DNA"/>
</dbReference>
<dbReference type="STRING" id="229205.SAMN05444372_10964"/>
<evidence type="ECO:0000313" key="4">
    <source>
        <dbReference type="Proteomes" id="UP000184020"/>
    </source>
</evidence>
<dbReference type="GO" id="GO:0005525">
    <property type="term" value="F:GTP binding"/>
    <property type="evidence" value="ECO:0007669"/>
    <property type="project" value="UniProtKB-KW"/>
</dbReference>